<proteinExistence type="predicted"/>
<dbReference type="GO" id="GO:0046872">
    <property type="term" value="F:metal ion binding"/>
    <property type="evidence" value="ECO:0007669"/>
    <property type="project" value="UniProtKB-KW"/>
</dbReference>
<keyword evidence="4" id="KW-0408">Iron</keyword>
<dbReference type="PROSITE" id="PS00198">
    <property type="entry name" value="4FE4S_FER_1"/>
    <property type="match status" value="1"/>
</dbReference>
<organism evidence="9">
    <name type="scientific">bacterium 19CA06SA08-2</name>
    <dbReference type="NCBI Taxonomy" id="2920658"/>
    <lineage>
        <taxon>Bacteria</taxon>
    </lineage>
</organism>
<reference evidence="9" key="1">
    <citation type="submission" date="2022-03" db="EMBL/GenBank/DDBJ databases">
        <title>Sea Food Isolates.</title>
        <authorList>
            <person name="Li c."/>
        </authorList>
    </citation>
    <scope>NUCLEOTIDE SEQUENCE</scope>
    <source>
        <strain evidence="9">19CA06SA08-2</strain>
    </source>
</reference>
<feature type="transmembrane region" description="Helical" evidence="7">
    <location>
        <begin position="35"/>
        <end position="62"/>
    </location>
</feature>
<evidence type="ECO:0000256" key="3">
    <source>
        <dbReference type="ARBA" id="ARBA00022723"/>
    </source>
</evidence>
<evidence type="ECO:0000256" key="6">
    <source>
        <dbReference type="ARBA" id="ARBA00023136"/>
    </source>
</evidence>
<dbReference type="GO" id="GO:0051536">
    <property type="term" value="F:iron-sulfur cluster binding"/>
    <property type="evidence" value="ECO:0007669"/>
    <property type="project" value="UniProtKB-KW"/>
</dbReference>
<sequence length="405" mass="44679">MSVIEAVTLACGLVYLVLLQWQAGPGWSWRLSIGLLLVGWLVAADLTLWLALGLVVVPLALWHKYRPLPALSGINSQPLRAWTRHLLLLGWGLVTVQYGLHIWQLGQGIPPWLVRPDVVDGFLPIAGGLGLRAWLSQGIVDPHHPAATVTVLVLCLSALLLGRAFCAWFCPIGLVGEWLHRLRSRLMAGEWTPPSWLDAVLRSQKFLVLGFLLFIILLAVPAAALPSYFSSPYHQAADMKMGAFFFSLNLISGLCLGWVLLIAALFRQGFCRYLCPYGAWLALLGLLTPLRIRRDPARCLRSVGHDCDKCSRACPSRIQVHQLIAVRSLECSSCLSCVAACPKRADALHLGSKAHRLTPRWLLGMLCLLLLILPLLSYGLLDIWVSQTPLAVRAQLLQLLPQLAH</sequence>
<feature type="transmembrane region" description="Helical" evidence="7">
    <location>
        <begin position="6"/>
        <end position="23"/>
    </location>
</feature>
<dbReference type="Pfam" id="PF13237">
    <property type="entry name" value="Fer4_10"/>
    <property type="match status" value="1"/>
</dbReference>
<comment type="subcellular location">
    <subcellularLocation>
        <location evidence="1">Cell membrane</location>
    </subcellularLocation>
</comment>
<feature type="domain" description="4Fe-4S ferredoxin-type" evidence="8">
    <location>
        <begin position="322"/>
        <end position="353"/>
    </location>
</feature>
<keyword evidence="6 7" id="KW-0472">Membrane</keyword>
<feature type="transmembrane region" description="Helical" evidence="7">
    <location>
        <begin position="361"/>
        <end position="381"/>
    </location>
</feature>
<evidence type="ECO:0000256" key="4">
    <source>
        <dbReference type="ARBA" id="ARBA00023004"/>
    </source>
</evidence>
<evidence type="ECO:0000256" key="5">
    <source>
        <dbReference type="ARBA" id="ARBA00023014"/>
    </source>
</evidence>
<gene>
    <name evidence="9" type="ORF">MRM75_22900</name>
</gene>
<protein>
    <submittedName>
        <fullName evidence="9">4Fe-4S binding protein</fullName>
    </submittedName>
</protein>
<evidence type="ECO:0000259" key="8">
    <source>
        <dbReference type="PROSITE" id="PS51379"/>
    </source>
</evidence>
<dbReference type="InterPro" id="IPR017900">
    <property type="entry name" value="4Fe4S_Fe_S_CS"/>
</dbReference>
<feature type="transmembrane region" description="Helical" evidence="7">
    <location>
        <begin position="147"/>
        <end position="175"/>
    </location>
</feature>
<keyword evidence="5" id="KW-0411">Iron-sulfur</keyword>
<keyword evidence="2" id="KW-1003">Cell membrane</keyword>
<evidence type="ECO:0000313" key="9">
    <source>
        <dbReference type="EMBL" id="XAG69383.1"/>
    </source>
</evidence>
<dbReference type="InterPro" id="IPR017896">
    <property type="entry name" value="4Fe4S_Fe-S-bd"/>
</dbReference>
<feature type="transmembrane region" description="Helical" evidence="7">
    <location>
        <begin position="82"/>
        <end position="100"/>
    </location>
</feature>
<evidence type="ECO:0000256" key="7">
    <source>
        <dbReference type="SAM" id="Phobius"/>
    </source>
</evidence>
<dbReference type="PANTHER" id="PTHR30224">
    <property type="entry name" value="ELECTRON TRANSPORT PROTEIN"/>
    <property type="match status" value="1"/>
</dbReference>
<dbReference type="Pfam" id="PF12801">
    <property type="entry name" value="Fer4_5"/>
    <property type="match status" value="2"/>
</dbReference>
<feature type="transmembrane region" description="Helical" evidence="7">
    <location>
        <begin position="206"/>
        <end position="229"/>
    </location>
</feature>
<evidence type="ECO:0000256" key="1">
    <source>
        <dbReference type="ARBA" id="ARBA00004236"/>
    </source>
</evidence>
<feature type="transmembrane region" description="Helical" evidence="7">
    <location>
        <begin position="241"/>
        <end position="266"/>
    </location>
</feature>
<keyword evidence="7" id="KW-1133">Transmembrane helix</keyword>
<dbReference type="PANTHER" id="PTHR30224:SF4">
    <property type="entry name" value="ELECTRON TRANSPORT PROTEIN YCCM-RELATED"/>
    <property type="match status" value="1"/>
</dbReference>
<dbReference type="InterPro" id="IPR052378">
    <property type="entry name" value="NosR_regulator"/>
</dbReference>
<dbReference type="EMBL" id="CP095353">
    <property type="protein sequence ID" value="XAG69383.1"/>
    <property type="molecule type" value="Genomic_DNA"/>
</dbReference>
<dbReference type="AlphaFoldDB" id="A0AAU6U667"/>
<evidence type="ECO:0000256" key="2">
    <source>
        <dbReference type="ARBA" id="ARBA00022475"/>
    </source>
</evidence>
<accession>A0AAU6U667</accession>
<dbReference type="GO" id="GO:0005886">
    <property type="term" value="C:plasma membrane"/>
    <property type="evidence" value="ECO:0007669"/>
    <property type="project" value="UniProtKB-SubCell"/>
</dbReference>
<name>A0AAU6U667_UNCXX</name>
<keyword evidence="7" id="KW-0812">Transmembrane</keyword>
<dbReference type="SUPFAM" id="SSF54862">
    <property type="entry name" value="4Fe-4S ferredoxins"/>
    <property type="match status" value="1"/>
</dbReference>
<dbReference type="PROSITE" id="PS51379">
    <property type="entry name" value="4FE4S_FER_2"/>
    <property type="match status" value="1"/>
</dbReference>
<keyword evidence="3" id="KW-0479">Metal-binding</keyword>